<dbReference type="STRING" id="103827.A0A3P7KV58"/>
<dbReference type="GO" id="GO:0030688">
    <property type="term" value="C:preribosome, small subunit precursor"/>
    <property type="evidence" value="ECO:0007669"/>
    <property type="project" value="TreeGrafter"/>
</dbReference>
<dbReference type="PANTHER" id="PTHR21531:SF0">
    <property type="entry name" value="PROTEIN LTV1 HOMOLOG"/>
    <property type="match status" value="1"/>
</dbReference>
<name>A0A3P7KV58_THECL</name>
<accession>A0A3P7KV58</accession>
<dbReference type="AlphaFoldDB" id="A0A3P7KV58"/>
<sequence length="450" mass="52294">MQPKHKKWIDKKHSKTYRLIPQINESGGECAQKSVQEKDVEEHDRCGIYFNDDYNYLKHLKSVNEAAKSTMERTVIKVPPRKTNLSENVFEANGYEISVELLKQGILPAEMHIDPEIISEITDDEFENPTNDLEDDFVLQASGGEIPSLEPPVPFPSKKNEFREVRLENEFESDDRSESEEILAVAITTEIKCSFLEDFSDHNEQVLKEDSFVPIESKKKLRYIDEQFEKMCEEYSEADSEANEDENDGMLDPNSDHIKTLAKEFKNKKIELVLFVNERTLEENDVVARRYAEIYDEDEEVEEELERVAITCSDKKKAKWDCETIVSTYSNIYNRPTVIADSSHKRRLKPVLREIDVNFQFNLICESIISIPYGMQKMDETQTEVSKTSVSTRRTRGETTEERKNRKSVIKLIRAERRAEKKCNKLAFKEERKKLAASRSKLPIKTLPIL</sequence>
<comment type="similarity">
    <text evidence="1">Belongs to the LTV1 family.</text>
</comment>
<dbReference type="InterPro" id="IPR007307">
    <property type="entry name" value="Ltv1"/>
</dbReference>
<organism evidence="4 5">
    <name type="scientific">Thelazia callipaeda</name>
    <name type="common">Oriental eyeworm</name>
    <name type="synonym">Parasitic nematode</name>
    <dbReference type="NCBI Taxonomy" id="103827"/>
    <lineage>
        <taxon>Eukaryota</taxon>
        <taxon>Metazoa</taxon>
        <taxon>Ecdysozoa</taxon>
        <taxon>Nematoda</taxon>
        <taxon>Chromadorea</taxon>
        <taxon>Rhabditida</taxon>
        <taxon>Spirurina</taxon>
        <taxon>Spiruromorpha</taxon>
        <taxon>Thelazioidea</taxon>
        <taxon>Thelaziidae</taxon>
        <taxon>Thelazia</taxon>
    </lineage>
</organism>
<feature type="compositionally biased region" description="Basic and acidic residues" evidence="3">
    <location>
        <begin position="395"/>
        <end position="404"/>
    </location>
</feature>
<reference evidence="4 5" key="1">
    <citation type="submission" date="2018-11" db="EMBL/GenBank/DDBJ databases">
        <authorList>
            <consortium name="Pathogen Informatics"/>
        </authorList>
    </citation>
    <scope>NUCLEOTIDE SEQUENCE [LARGE SCALE GENOMIC DNA]</scope>
</reference>
<evidence type="ECO:0000256" key="3">
    <source>
        <dbReference type="SAM" id="MobiDB-lite"/>
    </source>
</evidence>
<feature type="region of interest" description="Disordered" evidence="3">
    <location>
        <begin position="381"/>
        <end position="406"/>
    </location>
</feature>
<dbReference type="EMBL" id="UYYF01004368">
    <property type="protein sequence ID" value="VDN03137.1"/>
    <property type="molecule type" value="Genomic_DNA"/>
</dbReference>
<dbReference type="Pfam" id="PF04180">
    <property type="entry name" value="LTV"/>
    <property type="match status" value="2"/>
</dbReference>
<evidence type="ECO:0000313" key="4">
    <source>
        <dbReference type="EMBL" id="VDN03137.1"/>
    </source>
</evidence>
<evidence type="ECO:0000256" key="2">
    <source>
        <dbReference type="ARBA" id="ARBA00021561"/>
    </source>
</evidence>
<proteinExistence type="inferred from homology"/>
<gene>
    <name evidence="4" type="ORF">TCLT_LOCUS5846</name>
</gene>
<dbReference type="GO" id="GO:0005634">
    <property type="term" value="C:nucleus"/>
    <property type="evidence" value="ECO:0007669"/>
    <property type="project" value="TreeGrafter"/>
</dbReference>
<dbReference type="GO" id="GO:0000056">
    <property type="term" value="P:ribosomal small subunit export from nucleus"/>
    <property type="evidence" value="ECO:0007669"/>
    <property type="project" value="TreeGrafter"/>
</dbReference>
<dbReference type="GO" id="GO:0005829">
    <property type="term" value="C:cytosol"/>
    <property type="evidence" value="ECO:0007669"/>
    <property type="project" value="TreeGrafter"/>
</dbReference>
<dbReference type="Proteomes" id="UP000276776">
    <property type="component" value="Unassembled WGS sequence"/>
</dbReference>
<dbReference type="GO" id="GO:0042274">
    <property type="term" value="P:ribosomal small subunit biogenesis"/>
    <property type="evidence" value="ECO:0007669"/>
    <property type="project" value="InterPro"/>
</dbReference>
<evidence type="ECO:0000313" key="5">
    <source>
        <dbReference type="Proteomes" id="UP000276776"/>
    </source>
</evidence>
<dbReference type="PANTHER" id="PTHR21531">
    <property type="entry name" value="LOW-TEMPERATURE VIABILITY PROTEIN LTV1-RELATED"/>
    <property type="match status" value="1"/>
</dbReference>
<evidence type="ECO:0000256" key="1">
    <source>
        <dbReference type="ARBA" id="ARBA00009078"/>
    </source>
</evidence>
<protein>
    <recommendedName>
        <fullName evidence="2">Protein LTV1 homolog</fullName>
    </recommendedName>
</protein>
<dbReference type="OrthoDB" id="5852896at2759"/>
<keyword evidence="5" id="KW-1185">Reference proteome</keyword>